<keyword evidence="4" id="KW-0808">Transferase</keyword>
<comment type="subcellular location">
    <subcellularLocation>
        <location evidence="1">Chromosome</location>
    </subcellularLocation>
</comment>
<keyword evidence="5" id="KW-0949">S-adenosyl-L-methionine</keyword>
<name>A0AAD4NJL7_9BILA</name>
<gene>
    <name evidence="10" type="ORF">DdX_03298</name>
</gene>
<dbReference type="PANTHER" id="PTHR46223:SF3">
    <property type="entry name" value="HISTONE-LYSINE N-METHYLTRANSFERASE SET-23"/>
    <property type="match status" value="1"/>
</dbReference>
<dbReference type="GO" id="GO:0005634">
    <property type="term" value="C:nucleus"/>
    <property type="evidence" value="ECO:0007669"/>
    <property type="project" value="InterPro"/>
</dbReference>
<dbReference type="Pfam" id="PF05033">
    <property type="entry name" value="Pre-SET"/>
    <property type="match status" value="1"/>
</dbReference>
<evidence type="ECO:0000259" key="8">
    <source>
        <dbReference type="PROSITE" id="PS50280"/>
    </source>
</evidence>
<dbReference type="InterPro" id="IPR001214">
    <property type="entry name" value="SET_dom"/>
</dbReference>
<dbReference type="InterPro" id="IPR046341">
    <property type="entry name" value="SET_dom_sf"/>
</dbReference>
<protein>
    <submittedName>
        <fullName evidence="10">SET domain-containing protein</fullName>
    </submittedName>
</protein>
<dbReference type="GO" id="GO:0032259">
    <property type="term" value="P:methylation"/>
    <property type="evidence" value="ECO:0007669"/>
    <property type="project" value="UniProtKB-KW"/>
</dbReference>
<comment type="caution">
    <text evidence="10">The sequence shown here is derived from an EMBL/GenBank/DDBJ whole genome shotgun (WGS) entry which is preliminary data.</text>
</comment>
<dbReference type="InterPro" id="IPR007728">
    <property type="entry name" value="Pre-SET_dom"/>
</dbReference>
<dbReference type="PROSITE" id="PS50280">
    <property type="entry name" value="SET"/>
    <property type="match status" value="1"/>
</dbReference>
<reference evidence="10" key="1">
    <citation type="submission" date="2022-01" db="EMBL/GenBank/DDBJ databases">
        <title>Genome Sequence Resource for Two Populations of Ditylenchus destructor, the Migratory Endoparasitic Phytonematode.</title>
        <authorList>
            <person name="Zhang H."/>
            <person name="Lin R."/>
            <person name="Xie B."/>
        </authorList>
    </citation>
    <scope>NUCLEOTIDE SEQUENCE</scope>
    <source>
        <strain evidence="10">BazhouSP</strain>
    </source>
</reference>
<evidence type="ECO:0000256" key="7">
    <source>
        <dbReference type="ARBA" id="ARBA00022833"/>
    </source>
</evidence>
<evidence type="ECO:0000256" key="2">
    <source>
        <dbReference type="ARBA" id="ARBA00022454"/>
    </source>
</evidence>
<evidence type="ECO:0000256" key="5">
    <source>
        <dbReference type="ARBA" id="ARBA00022691"/>
    </source>
</evidence>
<keyword evidence="7" id="KW-0862">Zinc</keyword>
<dbReference type="SMART" id="SM00317">
    <property type="entry name" value="SET"/>
    <property type="match status" value="1"/>
</dbReference>
<proteinExistence type="predicted"/>
<feature type="domain" description="SET" evidence="8">
    <location>
        <begin position="93"/>
        <end position="216"/>
    </location>
</feature>
<organism evidence="10 11">
    <name type="scientific">Ditylenchus destructor</name>
    <dbReference type="NCBI Taxonomy" id="166010"/>
    <lineage>
        <taxon>Eukaryota</taxon>
        <taxon>Metazoa</taxon>
        <taxon>Ecdysozoa</taxon>
        <taxon>Nematoda</taxon>
        <taxon>Chromadorea</taxon>
        <taxon>Rhabditida</taxon>
        <taxon>Tylenchina</taxon>
        <taxon>Tylenchomorpha</taxon>
        <taxon>Sphaerularioidea</taxon>
        <taxon>Anguinidae</taxon>
        <taxon>Anguininae</taxon>
        <taxon>Ditylenchus</taxon>
    </lineage>
</organism>
<dbReference type="PROSITE" id="PS50867">
    <property type="entry name" value="PRE_SET"/>
    <property type="match status" value="1"/>
</dbReference>
<feature type="domain" description="Pre-SET" evidence="9">
    <location>
        <begin position="25"/>
        <end position="90"/>
    </location>
</feature>
<dbReference type="AlphaFoldDB" id="A0AAD4NJL7"/>
<keyword evidence="3" id="KW-0489">Methyltransferase</keyword>
<dbReference type="Gene3D" id="2.170.270.10">
    <property type="entry name" value="SET domain"/>
    <property type="match status" value="1"/>
</dbReference>
<evidence type="ECO:0000313" key="10">
    <source>
        <dbReference type="EMBL" id="KAI1726576.1"/>
    </source>
</evidence>
<evidence type="ECO:0000313" key="11">
    <source>
        <dbReference type="Proteomes" id="UP001201812"/>
    </source>
</evidence>
<dbReference type="PANTHER" id="PTHR46223">
    <property type="entry name" value="HISTONE-LYSINE N-METHYLTRANSFERASE SUV39H"/>
    <property type="match status" value="1"/>
</dbReference>
<dbReference type="Proteomes" id="UP001201812">
    <property type="component" value="Unassembled WGS sequence"/>
</dbReference>
<keyword evidence="2" id="KW-0158">Chromosome</keyword>
<keyword evidence="6" id="KW-0479">Metal-binding</keyword>
<evidence type="ECO:0000256" key="1">
    <source>
        <dbReference type="ARBA" id="ARBA00004286"/>
    </source>
</evidence>
<dbReference type="GO" id="GO:0005694">
    <property type="term" value="C:chromosome"/>
    <property type="evidence" value="ECO:0007669"/>
    <property type="project" value="UniProtKB-SubCell"/>
</dbReference>
<evidence type="ECO:0000256" key="3">
    <source>
        <dbReference type="ARBA" id="ARBA00022603"/>
    </source>
</evidence>
<accession>A0AAD4NJL7</accession>
<dbReference type="EMBL" id="JAKKPZ010000002">
    <property type="protein sequence ID" value="KAI1726576.1"/>
    <property type="molecule type" value="Genomic_DNA"/>
</dbReference>
<sequence length="245" mass="27204">MDFKFRITNITGPGIDADELVQDLEGCLCENECSSSSGCSCLQYSKGDSYDEAGRLLHSPESIIPLFECNDNCACQTFKKPCRNRVVGLGVQLDLEVVVTPEKGFGLTSKNPIKSGQFVIEYVGEVISRDEAIRRSKAKLPEEHNYIFTVDECIKGKMETTYIDARYKANLARFLNHSCEPNLFPQIVRIGSLSPRLALYARKDIAVGEELSYSYGNVNSTQTTLGKKCLCNAPSCNRILPSNDF</sequence>
<evidence type="ECO:0000256" key="6">
    <source>
        <dbReference type="ARBA" id="ARBA00022723"/>
    </source>
</evidence>
<evidence type="ECO:0000256" key="4">
    <source>
        <dbReference type="ARBA" id="ARBA00022679"/>
    </source>
</evidence>
<evidence type="ECO:0000259" key="9">
    <source>
        <dbReference type="PROSITE" id="PS50867"/>
    </source>
</evidence>
<dbReference type="InterPro" id="IPR050973">
    <property type="entry name" value="H3K9_Histone-Lys_N-MTase"/>
</dbReference>
<dbReference type="GO" id="GO:0042054">
    <property type="term" value="F:histone methyltransferase activity"/>
    <property type="evidence" value="ECO:0007669"/>
    <property type="project" value="InterPro"/>
</dbReference>
<dbReference type="GO" id="GO:0008270">
    <property type="term" value="F:zinc ion binding"/>
    <property type="evidence" value="ECO:0007669"/>
    <property type="project" value="InterPro"/>
</dbReference>
<dbReference type="Pfam" id="PF00856">
    <property type="entry name" value="SET"/>
    <property type="match status" value="1"/>
</dbReference>
<keyword evidence="11" id="KW-1185">Reference proteome</keyword>
<dbReference type="SUPFAM" id="SSF82199">
    <property type="entry name" value="SET domain"/>
    <property type="match status" value="1"/>
</dbReference>